<feature type="domain" description="D-isomer specific 2-hydroxyacid dehydrogenase NAD-binding" evidence="6">
    <location>
        <begin position="106"/>
        <end position="280"/>
    </location>
</feature>
<dbReference type="InterPro" id="IPR036291">
    <property type="entry name" value="NAD(P)-bd_dom_sf"/>
</dbReference>
<dbReference type="PANTHER" id="PTHR43333">
    <property type="entry name" value="2-HACID_DH_C DOMAIN-CONTAINING PROTEIN"/>
    <property type="match status" value="1"/>
</dbReference>
<dbReference type="GO" id="GO:0051287">
    <property type="term" value="F:NAD binding"/>
    <property type="evidence" value="ECO:0007669"/>
    <property type="project" value="InterPro"/>
</dbReference>
<dbReference type="Proteomes" id="UP000553776">
    <property type="component" value="Unassembled WGS sequence"/>
</dbReference>
<evidence type="ECO:0000256" key="3">
    <source>
        <dbReference type="ARBA" id="ARBA00023027"/>
    </source>
</evidence>
<dbReference type="SUPFAM" id="SSF51735">
    <property type="entry name" value="NAD(P)-binding Rossmann-fold domains"/>
    <property type="match status" value="1"/>
</dbReference>
<evidence type="ECO:0000313" key="7">
    <source>
        <dbReference type="EMBL" id="MBB6690781.1"/>
    </source>
</evidence>
<dbReference type="SUPFAM" id="SSF52283">
    <property type="entry name" value="Formate/glycerate dehydrogenase catalytic domain-like"/>
    <property type="match status" value="1"/>
</dbReference>
<dbReference type="CDD" id="cd05300">
    <property type="entry name" value="2-Hacid_dh_1"/>
    <property type="match status" value="1"/>
</dbReference>
<comment type="similarity">
    <text evidence="1 4">Belongs to the D-isomer specific 2-hydroxyacid dehydrogenase family.</text>
</comment>
<protein>
    <submittedName>
        <fullName evidence="7">D-2-hydroxyacid dehydrogenase</fullName>
    </submittedName>
</protein>
<evidence type="ECO:0000259" key="5">
    <source>
        <dbReference type="Pfam" id="PF00389"/>
    </source>
</evidence>
<dbReference type="InterPro" id="IPR006139">
    <property type="entry name" value="D-isomer_2_OHA_DH_cat_dom"/>
</dbReference>
<dbReference type="EMBL" id="JACJVR010000017">
    <property type="protein sequence ID" value="MBB6690781.1"/>
    <property type="molecule type" value="Genomic_DNA"/>
</dbReference>
<dbReference type="FunFam" id="3.40.50.720:FF:000363">
    <property type="entry name" value="D-isomer specific 2-hydroxyacid dehydrogenase"/>
    <property type="match status" value="1"/>
</dbReference>
<dbReference type="Gene3D" id="3.40.50.720">
    <property type="entry name" value="NAD(P)-binding Rossmann-like Domain"/>
    <property type="match status" value="2"/>
</dbReference>
<dbReference type="PANTHER" id="PTHR43333:SF1">
    <property type="entry name" value="D-ISOMER SPECIFIC 2-HYDROXYACID DEHYDROGENASE NAD-BINDING DOMAIN-CONTAINING PROTEIN"/>
    <property type="match status" value="1"/>
</dbReference>
<evidence type="ECO:0000256" key="2">
    <source>
        <dbReference type="ARBA" id="ARBA00023002"/>
    </source>
</evidence>
<dbReference type="Pfam" id="PF00389">
    <property type="entry name" value="2-Hacid_dh"/>
    <property type="match status" value="1"/>
</dbReference>
<dbReference type="GO" id="GO:0016616">
    <property type="term" value="F:oxidoreductase activity, acting on the CH-OH group of donors, NAD or NADP as acceptor"/>
    <property type="evidence" value="ECO:0007669"/>
    <property type="project" value="InterPro"/>
</dbReference>
<evidence type="ECO:0000259" key="6">
    <source>
        <dbReference type="Pfam" id="PF02826"/>
    </source>
</evidence>
<dbReference type="AlphaFoldDB" id="A0A841TXX9"/>
<dbReference type="Pfam" id="PF02826">
    <property type="entry name" value="2-Hacid_dh_C"/>
    <property type="match status" value="1"/>
</dbReference>
<proteinExistence type="inferred from homology"/>
<organism evidence="7 8">
    <name type="scientific">Cohnella xylanilytica</name>
    <dbReference type="NCBI Taxonomy" id="557555"/>
    <lineage>
        <taxon>Bacteria</taxon>
        <taxon>Bacillati</taxon>
        <taxon>Bacillota</taxon>
        <taxon>Bacilli</taxon>
        <taxon>Bacillales</taxon>
        <taxon>Paenibacillaceae</taxon>
        <taxon>Cohnella</taxon>
    </lineage>
</organism>
<evidence type="ECO:0000256" key="4">
    <source>
        <dbReference type="RuleBase" id="RU003719"/>
    </source>
</evidence>
<name>A0A841TXX9_9BACL</name>
<sequence>MRTIVALFGFAPEQEAAIREAAPGWNVVFAKPKEIGADVLRSAEIVCGWHPVVASALEGAAESPLRWVQTGSAGVDNLPLAELERLGVTVTTASGVHPVPMAETAFAMLLAFTRNLHLAVRNQTERRWERAETYGELRGRTMGVVGAGQIGSEVARLARAFGMRTLGVRRSGKAAEHIDRMESFEGLDGVLAESDVVVNILPDTPETRRLFDADRFAKMKPGALFVNIGRGASVDTDALLEALRSGRLAGAGLDVVDPEPLPEDHPLWNEDNVILTPHIGGNTDSYKERLAELFIANLRAYLETGRPDRNVVDYRLRY</sequence>
<comment type="caution">
    <text evidence="7">The sequence shown here is derived from an EMBL/GenBank/DDBJ whole genome shotgun (WGS) entry which is preliminary data.</text>
</comment>
<evidence type="ECO:0000256" key="1">
    <source>
        <dbReference type="ARBA" id="ARBA00005854"/>
    </source>
</evidence>
<evidence type="ECO:0000313" key="8">
    <source>
        <dbReference type="Proteomes" id="UP000553776"/>
    </source>
</evidence>
<feature type="domain" description="D-isomer specific 2-hydroxyacid dehydrogenase catalytic" evidence="5">
    <location>
        <begin position="33"/>
        <end position="311"/>
    </location>
</feature>
<keyword evidence="2 4" id="KW-0560">Oxidoreductase</keyword>
<gene>
    <name evidence="7" type="ORF">H7B90_05125</name>
</gene>
<keyword evidence="8" id="KW-1185">Reference proteome</keyword>
<dbReference type="RefSeq" id="WP_185134783.1">
    <property type="nucleotide sequence ID" value="NZ_JACJVR010000017.1"/>
</dbReference>
<reference evidence="7 8" key="1">
    <citation type="submission" date="2020-08" db="EMBL/GenBank/DDBJ databases">
        <title>Cohnella phylogeny.</title>
        <authorList>
            <person name="Dunlap C."/>
        </authorList>
    </citation>
    <scope>NUCLEOTIDE SEQUENCE [LARGE SCALE GENOMIC DNA]</scope>
    <source>
        <strain evidence="7 8">DSM 25239</strain>
    </source>
</reference>
<dbReference type="InterPro" id="IPR006140">
    <property type="entry name" value="D-isomer_DH_NAD-bd"/>
</dbReference>
<accession>A0A841TXX9</accession>
<keyword evidence="3" id="KW-0520">NAD</keyword>